<evidence type="ECO:0000259" key="7">
    <source>
        <dbReference type="PROSITE" id="PS50977"/>
    </source>
</evidence>
<evidence type="ECO:0000256" key="3">
    <source>
        <dbReference type="ARBA" id="ARBA00023125"/>
    </source>
</evidence>
<evidence type="ECO:0000256" key="4">
    <source>
        <dbReference type="ARBA" id="ARBA00023163"/>
    </source>
</evidence>
<evidence type="ECO:0000256" key="6">
    <source>
        <dbReference type="SAM" id="MobiDB-lite"/>
    </source>
</evidence>
<feature type="region of interest" description="Disordered" evidence="6">
    <location>
        <begin position="1"/>
        <end position="20"/>
    </location>
</feature>
<dbReference type="Gene3D" id="1.10.357.10">
    <property type="entry name" value="Tetracycline Repressor, domain 2"/>
    <property type="match status" value="1"/>
</dbReference>
<proteinExistence type="predicted"/>
<dbReference type="PRINTS" id="PR00455">
    <property type="entry name" value="HTHTETR"/>
</dbReference>
<dbReference type="PANTHER" id="PTHR30055">
    <property type="entry name" value="HTH-TYPE TRANSCRIPTIONAL REGULATOR RUTR"/>
    <property type="match status" value="1"/>
</dbReference>
<sequence>MSTTDSPRAPAGRGLRASRSDGAEARQRLLLCALSLFAQKGFAKTSTREIAQAAGANIAAISYYFGDKAGLYAACFNEPLCGDANDLAALQDATDLPAREALRLFLLAYVQPLKQGEIMRQCTRLHLREMLEPTSQWAKEVERDIKGPHGVLVNVLSRHLGVAPDDDVHRLAFAITGLALQLFVTHDFIDVIRPSLVHDAAAIDRWADRLVRYAHALLDDEVQRRAASAQAAAFASPGTPPAASPKPSRRRASSP</sequence>
<keyword evidence="9" id="KW-1185">Reference proteome</keyword>
<dbReference type="InterPro" id="IPR015292">
    <property type="entry name" value="Tscrpt_reg_YbiH_C"/>
</dbReference>
<comment type="caution">
    <text evidence="8">The sequence shown here is derived from an EMBL/GenBank/DDBJ whole genome shotgun (WGS) entry which is preliminary data.</text>
</comment>
<feature type="DNA-binding region" description="H-T-H motif" evidence="5">
    <location>
        <begin position="46"/>
        <end position="65"/>
    </location>
</feature>
<dbReference type="EMBL" id="JAQIPB010000006">
    <property type="protein sequence ID" value="MDA7417539.1"/>
    <property type="molecule type" value="Genomic_DNA"/>
</dbReference>
<dbReference type="InterPro" id="IPR023772">
    <property type="entry name" value="DNA-bd_HTH_TetR-type_CS"/>
</dbReference>
<gene>
    <name evidence="8" type="ORF">PGB34_14315</name>
</gene>
<dbReference type="InterPro" id="IPR036271">
    <property type="entry name" value="Tet_transcr_reg_TetR-rel_C_sf"/>
</dbReference>
<dbReference type="PROSITE" id="PS01081">
    <property type="entry name" value="HTH_TETR_1"/>
    <property type="match status" value="1"/>
</dbReference>
<dbReference type="InterPro" id="IPR001647">
    <property type="entry name" value="HTH_TetR"/>
</dbReference>
<dbReference type="InterPro" id="IPR009057">
    <property type="entry name" value="Homeodomain-like_sf"/>
</dbReference>
<keyword evidence="1" id="KW-0678">Repressor</keyword>
<evidence type="ECO:0000256" key="1">
    <source>
        <dbReference type="ARBA" id="ARBA00022491"/>
    </source>
</evidence>
<organism evidence="8 9">
    <name type="scientific">Xenophilus arseniciresistens</name>
    <dbReference type="NCBI Taxonomy" id="1283306"/>
    <lineage>
        <taxon>Bacteria</taxon>
        <taxon>Pseudomonadati</taxon>
        <taxon>Pseudomonadota</taxon>
        <taxon>Betaproteobacteria</taxon>
        <taxon>Burkholderiales</taxon>
        <taxon>Comamonadaceae</taxon>
        <taxon>Xenophilus</taxon>
    </lineage>
</organism>
<feature type="domain" description="HTH tetR-type" evidence="7">
    <location>
        <begin position="23"/>
        <end position="83"/>
    </location>
</feature>
<dbReference type="Proteomes" id="UP001212602">
    <property type="component" value="Unassembled WGS sequence"/>
</dbReference>
<accession>A0AAE3NDC4</accession>
<keyword evidence="4" id="KW-0804">Transcription</keyword>
<dbReference type="GO" id="GO:0003700">
    <property type="term" value="F:DNA-binding transcription factor activity"/>
    <property type="evidence" value="ECO:0007669"/>
    <property type="project" value="TreeGrafter"/>
</dbReference>
<dbReference type="RefSeq" id="WP_271428758.1">
    <property type="nucleotide sequence ID" value="NZ_JAQIPB010000006.1"/>
</dbReference>
<reference evidence="8" key="1">
    <citation type="submission" date="2023-01" db="EMBL/GenBank/DDBJ databases">
        <title>Xenophilus mangrovi sp. nov., isolated from soil of Mangrove nature reserve.</title>
        <authorList>
            <person name="Xu S."/>
            <person name="Liu Z."/>
            <person name="Xu Y."/>
        </authorList>
    </citation>
    <scope>NUCLEOTIDE SEQUENCE</scope>
    <source>
        <strain evidence="8">YW8</strain>
    </source>
</reference>
<name>A0AAE3NDC4_9BURK</name>
<dbReference type="Gene3D" id="1.10.10.60">
    <property type="entry name" value="Homeodomain-like"/>
    <property type="match status" value="1"/>
</dbReference>
<dbReference type="SUPFAM" id="SSF48498">
    <property type="entry name" value="Tetracyclin repressor-like, C-terminal domain"/>
    <property type="match status" value="1"/>
</dbReference>
<dbReference type="Pfam" id="PF09209">
    <property type="entry name" value="CecR_C"/>
    <property type="match status" value="1"/>
</dbReference>
<feature type="region of interest" description="Disordered" evidence="6">
    <location>
        <begin position="229"/>
        <end position="255"/>
    </location>
</feature>
<dbReference type="Pfam" id="PF00440">
    <property type="entry name" value="TetR_N"/>
    <property type="match status" value="1"/>
</dbReference>
<evidence type="ECO:0000313" key="8">
    <source>
        <dbReference type="EMBL" id="MDA7417539.1"/>
    </source>
</evidence>
<evidence type="ECO:0000256" key="2">
    <source>
        <dbReference type="ARBA" id="ARBA00023015"/>
    </source>
</evidence>
<keyword evidence="3 5" id="KW-0238">DNA-binding</keyword>
<dbReference type="SUPFAM" id="SSF46689">
    <property type="entry name" value="Homeodomain-like"/>
    <property type="match status" value="1"/>
</dbReference>
<dbReference type="InterPro" id="IPR050109">
    <property type="entry name" value="HTH-type_TetR-like_transc_reg"/>
</dbReference>
<dbReference type="GO" id="GO:0000976">
    <property type="term" value="F:transcription cis-regulatory region binding"/>
    <property type="evidence" value="ECO:0007669"/>
    <property type="project" value="TreeGrafter"/>
</dbReference>
<evidence type="ECO:0000313" key="9">
    <source>
        <dbReference type="Proteomes" id="UP001212602"/>
    </source>
</evidence>
<dbReference type="PROSITE" id="PS50977">
    <property type="entry name" value="HTH_TETR_2"/>
    <property type="match status" value="1"/>
</dbReference>
<keyword evidence="2" id="KW-0805">Transcription regulation</keyword>
<dbReference type="PANTHER" id="PTHR30055:SF234">
    <property type="entry name" value="HTH-TYPE TRANSCRIPTIONAL REGULATOR BETI"/>
    <property type="match status" value="1"/>
</dbReference>
<protein>
    <submittedName>
        <fullName evidence="8">CerR family C-terminal domain-containing protein</fullName>
    </submittedName>
</protein>
<dbReference type="AlphaFoldDB" id="A0AAE3NDC4"/>
<evidence type="ECO:0000256" key="5">
    <source>
        <dbReference type="PROSITE-ProRule" id="PRU00335"/>
    </source>
</evidence>